<dbReference type="GO" id="GO:0003677">
    <property type="term" value="F:DNA binding"/>
    <property type="evidence" value="ECO:0007669"/>
    <property type="project" value="InterPro"/>
</dbReference>
<comment type="caution">
    <text evidence="3">The sequence shown here is derived from an EMBL/GenBank/DDBJ whole genome shotgun (WGS) entry which is preliminary data.</text>
</comment>
<dbReference type="Proteomes" id="UP000075502">
    <property type="component" value="Unassembled WGS sequence"/>
</dbReference>
<name>A0A150U1S8_SORCE</name>
<proteinExistence type="predicted"/>
<dbReference type="CDD" id="cd00093">
    <property type="entry name" value="HTH_XRE"/>
    <property type="match status" value="1"/>
</dbReference>
<dbReference type="EMBL" id="JEME01000183">
    <property type="protein sequence ID" value="KYG10910.1"/>
    <property type="molecule type" value="Genomic_DNA"/>
</dbReference>
<evidence type="ECO:0000313" key="3">
    <source>
        <dbReference type="EMBL" id="KYG10910.1"/>
    </source>
</evidence>
<dbReference type="InterPro" id="IPR010982">
    <property type="entry name" value="Lambda_DNA-bd_dom_sf"/>
</dbReference>
<evidence type="ECO:0000313" key="4">
    <source>
        <dbReference type="Proteomes" id="UP000075502"/>
    </source>
</evidence>
<gene>
    <name evidence="3" type="ORF">BE21_09475</name>
</gene>
<reference evidence="3 4" key="1">
    <citation type="submission" date="2014-02" db="EMBL/GenBank/DDBJ databases">
        <title>The small core and large imbalanced accessory genome model reveals a collaborative survival strategy of Sorangium cellulosum strains in nature.</title>
        <authorList>
            <person name="Han K."/>
            <person name="Peng R."/>
            <person name="Blom J."/>
            <person name="Li Y.-Z."/>
        </authorList>
    </citation>
    <scope>NUCLEOTIDE SEQUENCE [LARGE SCALE GENOMIC DNA]</scope>
    <source>
        <strain evidence="3 4">So0007-03</strain>
    </source>
</reference>
<sequence length="121" mass="13234">MRTTFGQALTAARIDAGLTTAELGELMGTDRSSIYHWEVGSKNPIASHYRQLLDLFPALRFAPRPDSRDQEKPGPAPAPKSARKPRIRSKPAVVVPIREAPCDCAELRLSCGLCRPLARAV</sequence>
<protein>
    <recommendedName>
        <fullName evidence="2">HTH cro/C1-type domain-containing protein</fullName>
    </recommendedName>
</protein>
<dbReference type="PROSITE" id="PS50943">
    <property type="entry name" value="HTH_CROC1"/>
    <property type="match status" value="1"/>
</dbReference>
<dbReference type="InterPro" id="IPR001387">
    <property type="entry name" value="Cro/C1-type_HTH"/>
</dbReference>
<feature type="domain" description="HTH cro/C1-type" evidence="2">
    <location>
        <begin position="9"/>
        <end position="44"/>
    </location>
</feature>
<dbReference type="Pfam" id="PF13560">
    <property type="entry name" value="HTH_31"/>
    <property type="match status" value="1"/>
</dbReference>
<dbReference type="AlphaFoldDB" id="A0A150U1S8"/>
<evidence type="ECO:0000256" key="1">
    <source>
        <dbReference type="SAM" id="MobiDB-lite"/>
    </source>
</evidence>
<dbReference type="SUPFAM" id="SSF47413">
    <property type="entry name" value="lambda repressor-like DNA-binding domains"/>
    <property type="match status" value="1"/>
</dbReference>
<feature type="compositionally biased region" description="Basic and acidic residues" evidence="1">
    <location>
        <begin position="63"/>
        <end position="72"/>
    </location>
</feature>
<organism evidence="3 4">
    <name type="scientific">Sorangium cellulosum</name>
    <name type="common">Polyangium cellulosum</name>
    <dbReference type="NCBI Taxonomy" id="56"/>
    <lineage>
        <taxon>Bacteria</taxon>
        <taxon>Pseudomonadati</taxon>
        <taxon>Myxococcota</taxon>
        <taxon>Polyangia</taxon>
        <taxon>Polyangiales</taxon>
        <taxon>Polyangiaceae</taxon>
        <taxon>Sorangium</taxon>
    </lineage>
</organism>
<dbReference type="Gene3D" id="1.10.260.40">
    <property type="entry name" value="lambda repressor-like DNA-binding domains"/>
    <property type="match status" value="1"/>
</dbReference>
<feature type="region of interest" description="Disordered" evidence="1">
    <location>
        <begin position="63"/>
        <end position="90"/>
    </location>
</feature>
<evidence type="ECO:0000259" key="2">
    <source>
        <dbReference type="PROSITE" id="PS50943"/>
    </source>
</evidence>
<accession>A0A150U1S8</accession>